<dbReference type="EMBL" id="JANPWB010000008">
    <property type="protein sequence ID" value="KAJ1164687.1"/>
    <property type="molecule type" value="Genomic_DNA"/>
</dbReference>
<gene>
    <name evidence="1" type="ORF">NDU88_005121</name>
</gene>
<sequence>MTWSIGQPKDTQHPTAPYRTIQRPVLGLWLLKWLERLELGDTVAGPTAVPHFLALRGIEKLRSRKEGRSF</sequence>
<reference evidence="1" key="1">
    <citation type="journal article" date="2022" name="bioRxiv">
        <title>Sequencing and chromosome-scale assembly of the giantPleurodeles waltlgenome.</title>
        <authorList>
            <person name="Brown T."/>
            <person name="Elewa A."/>
            <person name="Iarovenko S."/>
            <person name="Subramanian E."/>
            <person name="Araus A.J."/>
            <person name="Petzold A."/>
            <person name="Susuki M."/>
            <person name="Suzuki K.-i.T."/>
            <person name="Hayashi T."/>
            <person name="Toyoda A."/>
            <person name="Oliveira C."/>
            <person name="Osipova E."/>
            <person name="Leigh N.D."/>
            <person name="Simon A."/>
            <person name="Yun M.H."/>
        </authorList>
    </citation>
    <scope>NUCLEOTIDE SEQUENCE</scope>
    <source>
        <strain evidence="1">20211129_DDA</strain>
        <tissue evidence="1">Liver</tissue>
    </source>
</reference>
<accession>A0AAV7SKY2</accession>
<evidence type="ECO:0000313" key="2">
    <source>
        <dbReference type="Proteomes" id="UP001066276"/>
    </source>
</evidence>
<name>A0AAV7SKY2_PLEWA</name>
<protein>
    <submittedName>
        <fullName evidence="1">Uncharacterized protein</fullName>
    </submittedName>
</protein>
<comment type="caution">
    <text evidence="1">The sequence shown here is derived from an EMBL/GenBank/DDBJ whole genome shotgun (WGS) entry which is preliminary data.</text>
</comment>
<evidence type="ECO:0000313" key="1">
    <source>
        <dbReference type="EMBL" id="KAJ1164687.1"/>
    </source>
</evidence>
<dbReference type="Proteomes" id="UP001066276">
    <property type="component" value="Chromosome 4_2"/>
</dbReference>
<dbReference type="AlphaFoldDB" id="A0AAV7SKY2"/>
<keyword evidence="2" id="KW-1185">Reference proteome</keyword>
<organism evidence="1 2">
    <name type="scientific">Pleurodeles waltl</name>
    <name type="common">Iberian ribbed newt</name>
    <dbReference type="NCBI Taxonomy" id="8319"/>
    <lineage>
        <taxon>Eukaryota</taxon>
        <taxon>Metazoa</taxon>
        <taxon>Chordata</taxon>
        <taxon>Craniata</taxon>
        <taxon>Vertebrata</taxon>
        <taxon>Euteleostomi</taxon>
        <taxon>Amphibia</taxon>
        <taxon>Batrachia</taxon>
        <taxon>Caudata</taxon>
        <taxon>Salamandroidea</taxon>
        <taxon>Salamandridae</taxon>
        <taxon>Pleurodelinae</taxon>
        <taxon>Pleurodeles</taxon>
    </lineage>
</organism>
<proteinExistence type="predicted"/>